<evidence type="ECO:0000313" key="2">
    <source>
        <dbReference type="EMBL" id="KAF2715720.1"/>
    </source>
</evidence>
<sequence length="129" mass="14601">MLPARRRPCSLRSCCLLVCLHNTYYACLPCLWSARRFIYTSVKPPNCQTAKLPNCETAKLRNCTSLHLHLLHLRRCLLFTRDLALPVTLLIYRPGCTATRGDVRINARDASLNSPIICPLNDNSFASNK</sequence>
<reference evidence="2" key="1">
    <citation type="journal article" date="2020" name="Stud. Mycol.">
        <title>101 Dothideomycetes genomes: a test case for predicting lifestyles and emergence of pathogens.</title>
        <authorList>
            <person name="Haridas S."/>
            <person name="Albert R."/>
            <person name="Binder M."/>
            <person name="Bloem J."/>
            <person name="Labutti K."/>
            <person name="Salamov A."/>
            <person name="Andreopoulos B."/>
            <person name="Baker S."/>
            <person name="Barry K."/>
            <person name="Bills G."/>
            <person name="Bluhm B."/>
            <person name="Cannon C."/>
            <person name="Castanera R."/>
            <person name="Culley D."/>
            <person name="Daum C."/>
            <person name="Ezra D."/>
            <person name="Gonzalez J."/>
            <person name="Henrissat B."/>
            <person name="Kuo A."/>
            <person name="Liang C."/>
            <person name="Lipzen A."/>
            <person name="Lutzoni F."/>
            <person name="Magnuson J."/>
            <person name="Mondo S."/>
            <person name="Nolan M."/>
            <person name="Ohm R."/>
            <person name="Pangilinan J."/>
            <person name="Park H.-J."/>
            <person name="Ramirez L."/>
            <person name="Alfaro M."/>
            <person name="Sun H."/>
            <person name="Tritt A."/>
            <person name="Yoshinaga Y."/>
            <person name="Zwiers L.-H."/>
            <person name="Turgeon B."/>
            <person name="Goodwin S."/>
            <person name="Spatafora J."/>
            <person name="Crous P."/>
            <person name="Grigoriev I."/>
        </authorList>
    </citation>
    <scope>NUCLEOTIDE SEQUENCE</scope>
    <source>
        <strain evidence="2">CBS 279.74</strain>
    </source>
</reference>
<keyword evidence="1" id="KW-0732">Signal</keyword>
<dbReference type="EMBL" id="MU005764">
    <property type="protein sequence ID" value="KAF2715720.1"/>
    <property type="molecule type" value="Genomic_DNA"/>
</dbReference>
<feature type="chain" id="PRO_5026115423" description="Secreted protein" evidence="1">
    <location>
        <begin position="27"/>
        <end position="129"/>
    </location>
</feature>
<name>A0A6G1KSD3_9PLEO</name>
<proteinExistence type="predicted"/>
<keyword evidence="3" id="KW-1185">Reference proteome</keyword>
<accession>A0A6G1KSD3</accession>
<evidence type="ECO:0000256" key="1">
    <source>
        <dbReference type="SAM" id="SignalP"/>
    </source>
</evidence>
<dbReference type="AlphaFoldDB" id="A0A6G1KSD3"/>
<dbReference type="Proteomes" id="UP000799428">
    <property type="component" value="Unassembled WGS sequence"/>
</dbReference>
<evidence type="ECO:0008006" key="4">
    <source>
        <dbReference type="Google" id="ProtNLM"/>
    </source>
</evidence>
<protein>
    <recommendedName>
        <fullName evidence="4">Secreted protein</fullName>
    </recommendedName>
</protein>
<gene>
    <name evidence="2" type="ORF">K504DRAFT_33406</name>
</gene>
<evidence type="ECO:0000313" key="3">
    <source>
        <dbReference type="Proteomes" id="UP000799428"/>
    </source>
</evidence>
<feature type="signal peptide" evidence="1">
    <location>
        <begin position="1"/>
        <end position="26"/>
    </location>
</feature>
<organism evidence="2 3">
    <name type="scientific">Pleomassaria siparia CBS 279.74</name>
    <dbReference type="NCBI Taxonomy" id="1314801"/>
    <lineage>
        <taxon>Eukaryota</taxon>
        <taxon>Fungi</taxon>
        <taxon>Dikarya</taxon>
        <taxon>Ascomycota</taxon>
        <taxon>Pezizomycotina</taxon>
        <taxon>Dothideomycetes</taxon>
        <taxon>Pleosporomycetidae</taxon>
        <taxon>Pleosporales</taxon>
        <taxon>Pleomassariaceae</taxon>
        <taxon>Pleomassaria</taxon>
    </lineage>
</organism>